<feature type="transmembrane region" description="Helical" evidence="2">
    <location>
        <begin position="561"/>
        <end position="583"/>
    </location>
</feature>
<name>A0A4Q9M383_9MICR</name>
<dbReference type="AlphaFoldDB" id="A0A4Q9M383"/>
<protein>
    <submittedName>
        <fullName evidence="3">Uncharacterized protein</fullName>
    </submittedName>
</protein>
<comment type="caution">
    <text evidence="3">The sequence shown here is derived from an EMBL/GenBank/DDBJ whole genome shotgun (WGS) entry which is preliminary data.</text>
</comment>
<sequence>MTDPTVDEGINIGLSCRKTCYTSVENILNRLHNGIGVEEKQKLQSIINFYMDFVEENTNINDHSFLLKFVSFICYIIHTSDSKNNYKCYSELLFNLIGFGKLYCIFRDIGSKSPLESLTTDLFLDRLNAYEIAHNRNSAIDITSLEANAPVLCKKIKQSCFEGDGMDRCIWENITIQPDISKSVASKLSNFLRNASFDRIFLFYLTIKTYFFLINKETLNNQNFEFKQFNIVLNETFYEQLINLEEWFVKKYSAIQSSEKQQNIMKHISRGLFDEVLNDSITFDSILKFSTLDISKKPTSVDENFPQEFLELFTGKENATELENIYSILKESIRHAYHKYIPIIICLKCQCLKHSIPNSNKLLQIIIELMFFTKILILKNREYEESDLKVSLEKEYLSCLKNIIVNKKIVCEKDINGDPVLSKLVPKTLNLVNTVVHVQYFANNGFLSKLRDSLGGKPTKQNIEKSVSLEDMLKKYFSVFMENELKDVPIEISPTIVKESDILQNKPTTTKTDVKSGKEQPEQITKTSKNKKSDMNSSASQDESESQQKSKKKNEYDKWKIVLMLCSALTFLVVGCLLGYWYFVRKHR</sequence>
<dbReference type="VEuPathDB" id="MicrosporidiaDB:CWI38_0039p0030"/>
<reference evidence="3 4" key="1">
    <citation type="submission" date="2017-12" db="EMBL/GenBank/DDBJ databases">
        <authorList>
            <person name="Pombert J.-F."/>
            <person name="Haag K.L."/>
            <person name="Ebert D."/>
        </authorList>
    </citation>
    <scope>NUCLEOTIDE SEQUENCE [LARGE SCALE GENOMIC DNA]</scope>
    <source>
        <strain evidence="3">IL-G-3</strain>
    </source>
</reference>
<feature type="compositionally biased region" description="Basic and acidic residues" evidence="1">
    <location>
        <begin position="512"/>
        <end position="521"/>
    </location>
</feature>
<dbReference type="Proteomes" id="UP000292282">
    <property type="component" value="Unassembled WGS sequence"/>
</dbReference>
<gene>
    <name evidence="3" type="ORF">CWI38_0039p0030</name>
</gene>
<evidence type="ECO:0000313" key="4">
    <source>
        <dbReference type="Proteomes" id="UP000292282"/>
    </source>
</evidence>
<proteinExistence type="predicted"/>
<keyword evidence="2" id="KW-0472">Membrane</keyword>
<feature type="region of interest" description="Disordered" evidence="1">
    <location>
        <begin position="503"/>
        <end position="551"/>
    </location>
</feature>
<evidence type="ECO:0000313" key="3">
    <source>
        <dbReference type="EMBL" id="TBU20657.1"/>
    </source>
</evidence>
<evidence type="ECO:0000256" key="1">
    <source>
        <dbReference type="SAM" id="MobiDB-lite"/>
    </source>
</evidence>
<accession>A0A4Q9M383</accession>
<keyword evidence="2" id="KW-1133">Transmembrane helix</keyword>
<dbReference type="EMBL" id="PITK01000039">
    <property type="protein sequence ID" value="TBU20657.1"/>
    <property type="molecule type" value="Genomic_DNA"/>
</dbReference>
<keyword evidence="2" id="KW-0812">Transmembrane</keyword>
<keyword evidence="4" id="KW-1185">Reference proteome</keyword>
<organism evidence="3 4">
    <name type="scientific">Hamiltosporidium tvaerminnensis</name>
    <dbReference type="NCBI Taxonomy" id="1176355"/>
    <lineage>
        <taxon>Eukaryota</taxon>
        <taxon>Fungi</taxon>
        <taxon>Fungi incertae sedis</taxon>
        <taxon>Microsporidia</taxon>
        <taxon>Dubosqiidae</taxon>
        <taxon>Hamiltosporidium</taxon>
    </lineage>
</organism>
<evidence type="ECO:0000256" key="2">
    <source>
        <dbReference type="SAM" id="Phobius"/>
    </source>
</evidence>